<evidence type="ECO:0008006" key="3">
    <source>
        <dbReference type="Google" id="ProtNLM"/>
    </source>
</evidence>
<protein>
    <recommendedName>
        <fullName evidence="3">DUF3108 domain-containing protein</fullName>
    </recommendedName>
</protein>
<keyword evidence="2" id="KW-1185">Reference proteome</keyword>
<accession>A0A1N6TQK5</accession>
<organism evidence="1 2">
    <name type="scientific">Pontibacter lucknowensis</name>
    <dbReference type="NCBI Taxonomy" id="1077936"/>
    <lineage>
        <taxon>Bacteria</taxon>
        <taxon>Pseudomonadati</taxon>
        <taxon>Bacteroidota</taxon>
        <taxon>Cytophagia</taxon>
        <taxon>Cytophagales</taxon>
        <taxon>Hymenobacteraceae</taxon>
        <taxon>Pontibacter</taxon>
    </lineage>
</organism>
<dbReference type="RefSeq" id="WP_040574299.1">
    <property type="nucleotide sequence ID" value="NZ_FTNM01000001.1"/>
</dbReference>
<reference evidence="2" key="1">
    <citation type="submission" date="2017-01" db="EMBL/GenBank/DDBJ databases">
        <authorList>
            <person name="Varghese N."/>
            <person name="Submissions S."/>
        </authorList>
    </citation>
    <scope>NUCLEOTIDE SEQUENCE [LARGE SCALE GENOMIC DNA]</scope>
    <source>
        <strain evidence="2">DM9</strain>
    </source>
</reference>
<dbReference type="Pfam" id="PF11306">
    <property type="entry name" value="DUF3108"/>
    <property type="match status" value="1"/>
</dbReference>
<dbReference type="OrthoDB" id="9808473at2"/>
<dbReference type="Proteomes" id="UP000185924">
    <property type="component" value="Unassembled WGS sequence"/>
</dbReference>
<sequence>MKRILPVIVLVLVALSGFVAKESLRTVPNESFTAGELLKYKVHYGPITAAEAVIDIAPGLHRINDRPTYKATVYGKTTSSFDLFIRIRDTWQSYIDTAAILPHRSFRNIEEGSYRKRETVDFNHFTNTAQVEMKKKNKDKKQSTHKIPAGAQDIVSGFYYLRTLDYDRFKPGDKFSIKGFFDEEAFDMVVTYQGRETVNTKAGSFRAIKLVPRMPKNKLFKGEDAITVYLSDDRNKVPVLISADMFVGAVKVDLYEHKNLKHKPALVAQK</sequence>
<proteinExistence type="predicted"/>
<dbReference type="InterPro" id="IPR021457">
    <property type="entry name" value="DUF3108"/>
</dbReference>
<gene>
    <name evidence="1" type="ORF">SAMN05421545_0456</name>
</gene>
<evidence type="ECO:0000313" key="2">
    <source>
        <dbReference type="Proteomes" id="UP000185924"/>
    </source>
</evidence>
<dbReference type="STRING" id="1077936.SAMN05421545_0456"/>
<dbReference type="AlphaFoldDB" id="A0A1N6TQK5"/>
<evidence type="ECO:0000313" key="1">
    <source>
        <dbReference type="EMBL" id="SIQ55648.1"/>
    </source>
</evidence>
<dbReference type="EMBL" id="FTNM01000001">
    <property type="protein sequence ID" value="SIQ55648.1"/>
    <property type="molecule type" value="Genomic_DNA"/>
</dbReference>
<name>A0A1N6TQK5_9BACT</name>